<reference evidence="5" key="1">
    <citation type="journal article" date="2014" name="Int. J. Syst. Evol. Microbiol.">
        <title>Complete genome sequence of Corynebacterium casei LMG S-19264T (=DSM 44701T), isolated from a smear-ripened cheese.</title>
        <authorList>
            <consortium name="US DOE Joint Genome Institute (JGI-PGF)"/>
            <person name="Walter F."/>
            <person name="Albersmeier A."/>
            <person name="Kalinowski J."/>
            <person name="Ruckert C."/>
        </authorList>
    </citation>
    <scope>NUCLEOTIDE SEQUENCE</scope>
    <source>
        <strain evidence="5">CGMCC 1.15290</strain>
    </source>
</reference>
<dbReference type="InterPro" id="IPR032275">
    <property type="entry name" value="DUF4986"/>
</dbReference>
<feature type="domain" description="Glycoside hydrolase GH146 substrate-binding" evidence="3">
    <location>
        <begin position="634"/>
        <end position="765"/>
    </location>
</feature>
<dbReference type="InterPro" id="IPR049046">
    <property type="entry name" value="Beta-AFase-like_GH127_middle"/>
</dbReference>
<dbReference type="PANTHER" id="PTHR31151">
    <property type="entry name" value="PROLINE-TRNA LIGASE (DUF1680)"/>
    <property type="match status" value="1"/>
</dbReference>
<dbReference type="SUPFAM" id="SSF48208">
    <property type="entry name" value="Six-hairpin glycosidases"/>
    <property type="match status" value="1"/>
</dbReference>
<protein>
    <submittedName>
        <fullName evidence="5">Glycosyl hydrolase</fullName>
    </submittedName>
</protein>
<evidence type="ECO:0000259" key="4">
    <source>
        <dbReference type="Pfam" id="PF20736"/>
    </source>
</evidence>
<dbReference type="AlphaFoldDB" id="A0A917J1U6"/>
<dbReference type="EMBL" id="BMIB01000004">
    <property type="protein sequence ID" value="GGH78182.1"/>
    <property type="molecule type" value="Genomic_DNA"/>
</dbReference>
<dbReference type="GO" id="GO:0016787">
    <property type="term" value="F:hydrolase activity"/>
    <property type="evidence" value="ECO:0007669"/>
    <property type="project" value="UniProtKB-KW"/>
</dbReference>
<feature type="domain" description="DUF4986" evidence="2">
    <location>
        <begin position="530"/>
        <end position="610"/>
    </location>
</feature>
<reference evidence="5" key="2">
    <citation type="submission" date="2020-09" db="EMBL/GenBank/DDBJ databases">
        <authorList>
            <person name="Sun Q."/>
            <person name="Zhou Y."/>
        </authorList>
    </citation>
    <scope>NUCLEOTIDE SEQUENCE</scope>
    <source>
        <strain evidence="5">CGMCC 1.15290</strain>
    </source>
</reference>
<proteinExistence type="predicted"/>
<dbReference type="Pfam" id="PF20736">
    <property type="entry name" value="Glyco_hydro127M"/>
    <property type="match status" value="1"/>
</dbReference>
<dbReference type="InterPro" id="IPR012878">
    <property type="entry name" value="Beta-AFase-like_GH127_cat"/>
</dbReference>
<feature type="domain" description="Non-reducing end beta-L-arabinofuranosidase-like GH127 catalytic" evidence="1">
    <location>
        <begin position="15"/>
        <end position="395"/>
    </location>
</feature>
<evidence type="ECO:0000259" key="2">
    <source>
        <dbReference type="Pfam" id="PF16375"/>
    </source>
</evidence>
<evidence type="ECO:0000313" key="5">
    <source>
        <dbReference type="EMBL" id="GGH78182.1"/>
    </source>
</evidence>
<name>A0A917J1U6_9BACT</name>
<evidence type="ECO:0000259" key="1">
    <source>
        <dbReference type="Pfam" id="PF07944"/>
    </source>
</evidence>
<comment type="caution">
    <text evidence="5">The sequence shown here is derived from an EMBL/GenBank/DDBJ whole genome shotgun (WGS) entry which is preliminary data.</text>
</comment>
<dbReference type="Proteomes" id="UP000627292">
    <property type="component" value="Unassembled WGS sequence"/>
</dbReference>
<sequence>MVAQQPPLAAFPLSSVRLLDGPFRLAQNADATYMLQLSADRLLAPYLREAGLTAKAASYGNWENTGLDGHIGGHYVSALSLMYAATGRTDIKERLDYMIDELERCQKASGDGYLGGVPGGKAMWKEIAAGKINAGSFSLNDKWVPLYNIHKIFAGLYDAYTIAGNQKAKAMLIQLCDWCIQLTSGLSDEQVQQMLKSEHGGLNEVFANVAALTGDSKYLIMARRFSDRRILTPLLQQQDALTGIHANTQIPKVIGYKAVAEAGKDTAWANAANFFWNTVVHNRTVSIGGNSVREHFHPVKDFSSMIESREGPETCNSYNMLKLTKQLFLSNPSKAYMDYYERTLYNHILSSENPRGGFVYFTPMRPNHYRVYSQPQEGFWCCVGSGLENHGKYGELIYAHTNDDLYVNLFIASALEWKEKGLKLYQLNNFPQNETTRLQLELKKPVDMPIHLRYPSWVQKGTLRVLVNKKEVAVSEGADGYVTVSRRWQHGDMITVLLPMHTTTEFLPDSSNWVSFVHGPIVLAAATDTAGLQGLMADGSRMGHVAGGALRPLDDAPMVVAEKDQLAAALKPLRTPLTYVAPDLFVQPVYRNLTLKPFYTIHNSRYVIYFPYTQPDKLDSVRAAMQVKEKAKMELDAMTVDMVNCGEQQPESDHGFKGDKTDAGLFKEQHYRNAKGWFSYNLRNNNKNAKQLRVTYYGKDRNKTFSIYINETLLAQVKADGSGGDKFVEVDYPLPAAVANAAVLTVKFVAGEGSVTQNVFEVRLLR</sequence>
<dbReference type="PANTHER" id="PTHR31151:SF0">
    <property type="entry name" value="PROLINE-TRNA LIGASE (DUF1680)"/>
    <property type="match status" value="1"/>
</dbReference>
<organism evidence="5 6">
    <name type="scientific">Filimonas zeae</name>
    <dbReference type="NCBI Taxonomy" id="1737353"/>
    <lineage>
        <taxon>Bacteria</taxon>
        <taxon>Pseudomonadati</taxon>
        <taxon>Bacteroidota</taxon>
        <taxon>Chitinophagia</taxon>
        <taxon>Chitinophagales</taxon>
        <taxon>Chitinophagaceae</taxon>
        <taxon>Filimonas</taxon>
    </lineage>
</organism>
<keyword evidence="5" id="KW-0378">Hydrolase</keyword>
<dbReference type="InterPro" id="IPR008928">
    <property type="entry name" value="6-hairpin_glycosidase_sf"/>
</dbReference>
<dbReference type="Pfam" id="PF07944">
    <property type="entry name" value="Beta-AFase-like_GH127_cat"/>
    <property type="match status" value="1"/>
</dbReference>
<feature type="domain" description="Non-reducing end beta-L-arabinofuranosidase-like GH127 middle" evidence="4">
    <location>
        <begin position="405"/>
        <end position="500"/>
    </location>
</feature>
<evidence type="ECO:0000313" key="6">
    <source>
        <dbReference type="Proteomes" id="UP000627292"/>
    </source>
</evidence>
<accession>A0A917J1U6</accession>
<dbReference type="InterPro" id="IPR046544">
    <property type="entry name" value="GH146_SB_dom"/>
</dbReference>
<keyword evidence="6" id="KW-1185">Reference proteome</keyword>
<evidence type="ECO:0000259" key="3">
    <source>
        <dbReference type="Pfam" id="PF20620"/>
    </source>
</evidence>
<dbReference type="Pfam" id="PF16375">
    <property type="entry name" value="DUF4986"/>
    <property type="match status" value="1"/>
</dbReference>
<dbReference type="Pfam" id="PF20620">
    <property type="entry name" value="DUF6805"/>
    <property type="match status" value="1"/>
</dbReference>
<gene>
    <name evidence="5" type="ORF">GCM10011379_45690</name>
</gene>
<dbReference type="GO" id="GO:0005975">
    <property type="term" value="P:carbohydrate metabolic process"/>
    <property type="evidence" value="ECO:0007669"/>
    <property type="project" value="InterPro"/>
</dbReference>